<name>A0A5B9EJV9_9BACT</name>
<dbReference type="SUPFAM" id="SSF47413">
    <property type="entry name" value="lambda repressor-like DNA-binding domains"/>
    <property type="match status" value="1"/>
</dbReference>
<dbReference type="KEGG" id="talb:FTW19_23040"/>
<keyword evidence="2" id="KW-1185">Reference proteome</keyword>
<reference evidence="1 2" key="1">
    <citation type="submission" date="2019-08" db="EMBL/GenBank/DDBJ databases">
        <title>Complete genome sequence of Terriglobus albidus strain ORNL.</title>
        <authorList>
            <person name="Podar M."/>
        </authorList>
    </citation>
    <scope>NUCLEOTIDE SEQUENCE [LARGE SCALE GENOMIC DNA]</scope>
    <source>
        <strain evidence="1 2">ORNL</strain>
    </source>
</reference>
<dbReference type="AlphaFoldDB" id="A0A5B9EJV9"/>
<dbReference type="InterPro" id="IPR010982">
    <property type="entry name" value="Lambda_DNA-bd_dom_sf"/>
</dbReference>
<dbReference type="OrthoDB" id="6044268at2"/>
<dbReference type="Proteomes" id="UP000321820">
    <property type="component" value="Chromosome"/>
</dbReference>
<dbReference type="RefSeq" id="WP_147649922.1">
    <property type="nucleotide sequence ID" value="NZ_CP042806.1"/>
</dbReference>
<protein>
    <recommendedName>
        <fullName evidence="3">Helix-turn-helix domain-containing protein</fullName>
    </recommendedName>
</protein>
<sequence>MTKQEALTLLRINQAQMARIFGVSRAAVSQWPSDAPLPPKRLMQLKYELHPELFDQEEA</sequence>
<organism evidence="1 2">
    <name type="scientific">Terriglobus albidus</name>
    <dbReference type="NCBI Taxonomy" id="1592106"/>
    <lineage>
        <taxon>Bacteria</taxon>
        <taxon>Pseudomonadati</taxon>
        <taxon>Acidobacteriota</taxon>
        <taxon>Terriglobia</taxon>
        <taxon>Terriglobales</taxon>
        <taxon>Acidobacteriaceae</taxon>
        <taxon>Terriglobus</taxon>
    </lineage>
</organism>
<dbReference type="EMBL" id="CP042806">
    <property type="protein sequence ID" value="QEE30611.1"/>
    <property type="molecule type" value="Genomic_DNA"/>
</dbReference>
<evidence type="ECO:0008006" key="3">
    <source>
        <dbReference type="Google" id="ProtNLM"/>
    </source>
</evidence>
<gene>
    <name evidence="1" type="ORF">FTW19_23040</name>
</gene>
<dbReference type="GO" id="GO:0003677">
    <property type="term" value="F:DNA binding"/>
    <property type="evidence" value="ECO:0007669"/>
    <property type="project" value="InterPro"/>
</dbReference>
<evidence type="ECO:0000313" key="2">
    <source>
        <dbReference type="Proteomes" id="UP000321820"/>
    </source>
</evidence>
<proteinExistence type="predicted"/>
<evidence type="ECO:0000313" key="1">
    <source>
        <dbReference type="EMBL" id="QEE30611.1"/>
    </source>
</evidence>
<accession>A0A5B9EJV9</accession>
<dbReference type="Gene3D" id="1.10.260.40">
    <property type="entry name" value="lambda repressor-like DNA-binding domains"/>
    <property type="match status" value="1"/>
</dbReference>